<organism evidence="5 6">
    <name type="scientific">Haliovirga abyssi</name>
    <dbReference type="NCBI Taxonomy" id="2996794"/>
    <lineage>
        <taxon>Bacteria</taxon>
        <taxon>Fusobacteriati</taxon>
        <taxon>Fusobacteriota</taxon>
        <taxon>Fusobacteriia</taxon>
        <taxon>Fusobacteriales</taxon>
        <taxon>Haliovirgaceae</taxon>
        <taxon>Haliovirga</taxon>
    </lineage>
</organism>
<evidence type="ECO:0000256" key="1">
    <source>
        <dbReference type="ARBA" id="ARBA00023015"/>
    </source>
</evidence>
<dbReference type="InterPro" id="IPR011008">
    <property type="entry name" value="Dimeric_a/b-barrel"/>
</dbReference>
<proteinExistence type="predicted"/>
<dbReference type="Proteomes" id="UP001321582">
    <property type="component" value="Chromosome"/>
</dbReference>
<dbReference type="SUPFAM" id="SSF46785">
    <property type="entry name" value="Winged helix' DNA-binding domain"/>
    <property type="match status" value="1"/>
</dbReference>
<keyword evidence="2" id="KW-0238">DNA-binding</keyword>
<evidence type="ECO:0000313" key="6">
    <source>
        <dbReference type="Proteomes" id="UP001321582"/>
    </source>
</evidence>
<dbReference type="Pfam" id="PF01037">
    <property type="entry name" value="AsnC_trans_reg"/>
    <property type="match status" value="1"/>
</dbReference>
<dbReference type="InterPro" id="IPR019887">
    <property type="entry name" value="Tscrpt_reg_AsnC/Lrp_C"/>
</dbReference>
<dbReference type="Gene3D" id="1.10.10.10">
    <property type="entry name" value="Winged helix-like DNA-binding domain superfamily/Winged helix DNA-binding domain"/>
    <property type="match status" value="1"/>
</dbReference>
<dbReference type="PANTHER" id="PTHR30154">
    <property type="entry name" value="LEUCINE-RESPONSIVE REGULATORY PROTEIN"/>
    <property type="match status" value="1"/>
</dbReference>
<name>A0AAU9DWX6_9FUSO</name>
<dbReference type="Gene3D" id="3.30.70.920">
    <property type="match status" value="1"/>
</dbReference>
<dbReference type="InterPro" id="IPR036390">
    <property type="entry name" value="WH_DNA-bd_sf"/>
</dbReference>
<keyword evidence="6" id="KW-1185">Reference proteome</keyword>
<dbReference type="GO" id="GO:0005829">
    <property type="term" value="C:cytosol"/>
    <property type="evidence" value="ECO:0007669"/>
    <property type="project" value="TreeGrafter"/>
</dbReference>
<reference evidence="5 6" key="1">
    <citation type="submission" date="2022-11" db="EMBL/GenBank/DDBJ databases">
        <title>Haliovirga abyssi gen. nov., sp. nov., a mesophilic fermentative bacterium isolated from the Iheya North hydrothermal field and the proposal of Haliovirgaceae fam. nov.</title>
        <authorList>
            <person name="Miyazaki U."/>
            <person name="Tame A."/>
            <person name="Miyazaki J."/>
            <person name="Takai K."/>
            <person name="Sawayama S."/>
            <person name="Kitajima M."/>
            <person name="Okamoto A."/>
            <person name="Nakagawa S."/>
        </authorList>
    </citation>
    <scope>NUCLEOTIDE SEQUENCE [LARGE SCALE GENOMIC DNA]</scope>
    <source>
        <strain evidence="5 6">IC12</strain>
    </source>
</reference>
<evidence type="ECO:0000256" key="3">
    <source>
        <dbReference type="ARBA" id="ARBA00023163"/>
    </source>
</evidence>
<dbReference type="AlphaFoldDB" id="A0AAU9DWX6"/>
<dbReference type="PANTHER" id="PTHR30154:SF34">
    <property type="entry name" value="TRANSCRIPTIONAL REGULATOR AZLB"/>
    <property type="match status" value="1"/>
</dbReference>
<protein>
    <submittedName>
        <fullName evidence="5">AsnC family transcriptional regulator</fullName>
    </submittedName>
</protein>
<evidence type="ECO:0000256" key="2">
    <source>
        <dbReference type="ARBA" id="ARBA00023125"/>
    </source>
</evidence>
<dbReference type="EMBL" id="AP027059">
    <property type="protein sequence ID" value="BDU49805.1"/>
    <property type="molecule type" value="Genomic_DNA"/>
</dbReference>
<dbReference type="KEGG" id="haby:HLVA_03740"/>
<dbReference type="RefSeq" id="WP_307904749.1">
    <property type="nucleotide sequence ID" value="NZ_AP027059.1"/>
</dbReference>
<dbReference type="GO" id="GO:0043565">
    <property type="term" value="F:sequence-specific DNA binding"/>
    <property type="evidence" value="ECO:0007669"/>
    <property type="project" value="InterPro"/>
</dbReference>
<gene>
    <name evidence="5" type="ORF">HLVA_03740</name>
</gene>
<dbReference type="InterPro" id="IPR036388">
    <property type="entry name" value="WH-like_DNA-bd_sf"/>
</dbReference>
<dbReference type="Pfam" id="PF13412">
    <property type="entry name" value="HTH_24"/>
    <property type="match status" value="1"/>
</dbReference>
<dbReference type="SUPFAM" id="SSF54909">
    <property type="entry name" value="Dimeric alpha+beta barrel"/>
    <property type="match status" value="1"/>
</dbReference>
<accession>A0AAU9DWX6</accession>
<sequence length="160" mass="18331">MEKIIEILKEDSRVTVKDIAVMLGMTEEDVKTEIKRLEKNGIILKYTTIINEEKWETDKVKAFIEVKVTPERERGFDAIAERIYKFPQVTSLYLMSGGFDFLIAVEGDSLKDVALFVSEKLSSLDYVNSTATHFLLKKYKENGISMIAEKKDDNRIAVMP</sequence>
<dbReference type="InterPro" id="IPR019888">
    <property type="entry name" value="Tscrpt_reg_AsnC-like"/>
</dbReference>
<dbReference type="PROSITE" id="PS50956">
    <property type="entry name" value="HTH_ASNC_2"/>
    <property type="match status" value="1"/>
</dbReference>
<keyword evidence="3" id="KW-0804">Transcription</keyword>
<evidence type="ECO:0000259" key="4">
    <source>
        <dbReference type="PROSITE" id="PS50956"/>
    </source>
</evidence>
<keyword evidence="1" id="KW-0805">Transcription regulation</keyword>
<dbReference type="InterPro" id="IPR000485">
    <property type="entry name" value="AsnC-type_HTH_dom"/>
</dbReference>
<dbReference type="GO" id="GO:0043200">
    <property type="term" value="P:response to amino acid"/>
    <property type="evidence" value="ECO:0007669"/>
    <property type="project" value="TreeGrafter"/>
</dbReference>
<feature type="domain" description="HTH asnC-type" evidence="4">
    <location>
        <begin position="1"/>
        <end position="77"/>
    </location>
</feature>
<evidence type="ECO:0000313" key="5">
    <source>
        <dbReference type="EMBL" id="BDU49805.1"/>
    </source>
</evidence>
<dbReference type="SMART" id="SM00344">
    <property type="entry name" value="HTH_ASNC"/>
    <property type="match status" value="1"/>
</dbReference>